<gene>
    <name evidence="5" type="primary">LOC118408831</name>
</gene>
<evidence type="ECO:0000313" key="4">
    <source>
        <dbReference type="Proteomes" id="UP000001554"/>
    </source>
</evidence>
<evidence type="ECO:0000259" key="3">
    <source>
        <dbReference type="Pfam" id="PF18802"/>
    </source>
</evidence>
<dbReference type="InterPro" id="IPR000477">
    <property type="entry name" value="RT_dom"/>
</dbReference>
<dbReference type="CDD" id="cd01650">
    <property type="entry name" value="RT_nLTR_like"/>
    <property type="match status" value="1"/>
</dbReference>
<evidence type="ECO:0000256" key="1">
    <source>
        <dbReference type="SAM" id="MobiDB-lite"/>
    </source>
</evidence>
<name>A0A9J7HUM9_BRAFL</name>
<organism evidence="4 5">
    <name type="scientific">Branchiostoma floridae</name>
    <name type="common">Florida lancelet</name>
    <name type="synonym">Amphioxus</name>
    <dbReference type="NCBI Taxonomy" id="7739"/>
    <lineage>
        <taxon>Eukaryota</taxon>
        <taxon>Metazoa</taxon>
        <taxon>Chordata</taxon>
        <taxon>Cephalochordata</taxon>
        <taxon>Leptocardii</taxon>
        <taxon>Amphioxiformes</taxon>
        <taxon>Branchiostomatidae</taxon>
        <taxon>Branchiostoma</taxon>
    </lineage>
</organism>
<dbReference type="GeneID" id="118408831"/>
<feature type="domain" description="CxC1-like cysteine cluster associated with KDZ transposases" evidence="3">
    <location>
        <begin position="462"/>
        <end position="537"/>
    </location>
</feature>
<dbReference type="Pfam" id="PF18758">
    <property type="entry name" value="KDZ"/>
    <property type="match status" value="1"/>
</dbReference>
<evidence type="ECO:0000259" key="2">
    <source>
        <dbReference type="Pfam" id="PF00078"/>
    </source>
</evidence>
<sequence length="944" mass="106444">MAARRGDQGSVYRTLRTLAGRTTPPTACVKAMDGTVPDTPDQQLARWREHFENLLNRPAPPPSPQLDALAAAASEDDSVPTGPPTREEVVKAIQKLKPGRAAGADGITPELSETIPEDWLQSVILPFWKKGSKDLCSNYRGITLLSVPGKVFANVILGRLRPLLLRKQRKEQSGFTPGRSTVDRILTLRLLAEKRREFRRPLFAAYVDLKQAFDSVDRQALWKILKTPGVPAKLLTLLSLLYSNTSSSVRVNGPPHTHSVNRNNCITKVGVGQSLLRVPKGRAKRQRNGFRGVSAPLTRYQDDGTRRTTWRSLRLDDTSSSANAATTTTPSQLAATVGLGNNEDPWQQTAEPIPEDISNHQRRKRQEKEAWADQRDDLIKTGRNLATPPQNCICYLCDEEVTSTILFCQDCSPWGFFCLECFEKFHKSPSLHHPLQWKDDCFQPYVQRKILYLPHQWSCFTRDVRPLKVFDQTGRLQYIDVVVCSCESELSTLLQLGLWGASPTKPQTAFAVALLEWQCVLSMVSHVSVEAFCQAVRWKNNLTLSEKKTLYRALTGESIAEYQHYRDRMRSLQDLSPLLDDNTSCPACPKADGEQIVAIDANFGLVRKASSGVSSAPPLQGTSMFLDDKEVKEFLSEYSDEAKPPEDCSNFKAGNCLRSKAQQKKLDVTGVFGGVCRHDIPLKFANMFHGERFGYPVYLIKTLLDEASARNNRLRVIYDVACSLTAHLTNSEHDGSLPLRLAMETRKLSLAVDVFHSYGHQSLCQIKYSTRRLNGYGLTDGEGSERLWSSLRPFARMTKEMSPDHRVDKLTDAVKHFAMCKVVDIEVSLSSKLDKAIKAEMIADDNLQQAKREAGEIFSDEDIEAWREMEKIVMERSRQQTSTSTPQWKKEYLRKLIRYNKLGEKILQCQEDSTQLAVHHSAFEKYVLLRFSTQRQSARLISFS</sequence>
<dbReference type="InterPro" id="IPR041320">
    <property type="entry name" value="CxC1"/>
</dbReference>
<dbReference type="KEGG" id="bfo:118408831"/>
<accession>A0A9J7HUM9</accession>
<evidence type="ECO:0000313" key="5">
    <source>
        <dbReference type="RefSeq" id="XP_035665583.1"/>
    </source>
</evidence>
<dbReference type="AlphaFoldDB" id="A0A9J7HUM9"/>
<keyword evidence="4" id="KW-1185">Reference proteome</keyword>
<dbReference type="OrthoDB" id="10067492at2759"/>
<feature type="domain" description="Reverse transcriptase" evidence="2">
    <location>
        <begin position="130"/>
        <end position="250"/>
    </location>
</feature>
<proteinExistence type="predicted"/>
<reference evidence="5" key="1">
    <citation type="submission" date="2025-08" db="UniProtKB">
        <authorList>
            <consortium name="RefSeq"/>
        </authorList>
    </citation>
    <scope>IDENTIFICATION</scope>
    <source>
        <strain evidence="5">S238N-H82</strain>
        <tissue evidence="5">Testes</tissue>
    </source>
</reference>
<dbReference type="InterPro" id="IPR040521">
    <property type="entry name" value="KDZ"/>
</dbReference>
<dbReference type="Pfam" id="PF18802">
    <property type="entry name" value="CxC1"/>
    <property type="match status" value="1"/>
</dbReference>
<dbReference type="RefSeq" id="XP_035665583.1">
    <property type="nucleotide sequence ID" value="XM_035809690.1"/>
</dbReference>
<dbReference type="Pfam" id="PF00078">
    <property type="entry name" value="RVT_1"/>
    <property type="match status" value="1"/>
</dbReference>
<dbReference type="PANTHER" id="PTHR33096:SF1">
    <property type="entry name" value="CXC1-LIKE CYSTEINE CLUSTER ASSOCIATED WITH KDZ TRANSPOSASES DOMAIN-CONTAINING PROTEIN"/>
    <property type="match status" value="1"/>
</dbReference>
<protein>
    <submittedName>
        <fullName evidence="5">Uncharacterized protein LOC118408831</fullName>
    </submittedName>
</protein>
<dbReference type="PANTHER" id="PTHR33096">
    <property type="entry name" value="CXC2 DOMAIN-CONTAINING PROTEIN"/>
    <property type="match status" value="1"/>
</dbReference>
<dbReference type="Proteomes" id="UP000001554">
    <property type="component" value="Unplaced"/>
</dbReference>
<feature type="region of interest" description="Disordered" evidence="1">
    <location>
        <begin position="55"/>
        <end position="85"/>
    </location>
</feature>